<dbReference type="Proteomes" id="UP001352852">
    <property type="component" value="Unassembled WGS sequence"/>
</dbReference>
<sequence>MYKVMEKRRSLIKSALGDSYFTAMLRQLLPLMKPCGGEDSSSSGSRLRKDECGPDELILLLIYLYSLAEEAQNTDSEEEELGKLERELIGALTLVITRETELSPLLQNLIVSPSSYSTC</sequence>
<name>A0ABU7EGB6_9TELE</name>
<organism evidence="1 2">
    <name type="scientific">Characodon lateralis</name>
    <dbReference type="NCBI Taxonomy" id="208331"/>
    <lineage>
        <taxon>Eukaryota</taxon>
        <taxon>Metazoa</taxon>
        <taxon>Chordata</taxon>
        <taxon>Craniata</taxon>
        <taxon>Vertebrata</taxon>
        <taxon>Euteleostomi</taxon>
        <taxon>Actinopterygii</taxon>
        <taxon>Neopterygii</taxon>
        <taxon>Teleostei</taxon>
        <taxon>Neoteleostei</taxon>
        <taxon>Acanthomorphata</taxon>
        <taxon>Ovalentaria</taxon>
        <taxon>Atherinomorphae</taxon>
        <taxon>Cyprinodontiformes</taxon>
        <taxon>Goodeidae</taxon>
        <taxon>Characodon</taxon>
    </lineage>
</organism>
<evidence type="ECO:0000313" key="1">
    <source>
        <dbReference type="EMBL" id="MED6286302.1"/>
    </source>
</evidence>
<protein>
    <submittedName>
        <fullName evidence="1">Uncharacterized protein</fullName>
    </submittedName>
</protein>
<evidence type="ECO:0000313" key="2">
    <source>
        <dbReference type="Proteomes" id="UP001352852"/>
    </source>
</evidence>
<gene>
    <name evidence="1" type="ORF">CHARACLAT_004573</name>
</gene>
<dbReference type="EMBL" id="JAHUTJ010057593">
    <property type="protein sequence ID" value="MED6286302.1"/>
    <property type="molecule type" value="Genomic_DNA"/>
</dbReference>
<reference evidence="1 2" key="1">
    <citation type="submission" date="2021-06" db="EMBL/GenBank/DDBJ databases">
        <authorList>
            <person name="Palmer J.M."/>
        </authorList>
    </citation>
    <scope>NUCLEOTIDE SEQUENCE [LARGE SCALE GENOMIC DNA]</scope>
    <source>
        <strain evidence="1 2">CL_MEX2019</strain>
        <tissue evidence="1">Muscle</tissue>
    </source>
</reference>
<proteinExistence type="predicted"/>
<keyword evidence="2" id="KW-1185">Reference proteome</keyword>
<accession>A0ABU7EGB6</accession>
<comment type="caution">
    <text evidence="1">The sequence shown here is derived from an EMBL/GenBank/DDBJ whole genome shotgun (WGS) entry which is preliminary data.</text>
</comment>